<dbReference type="InterPro" id="IPR003593">
    <property type="entry name" value="AAA+_ATPase"/>
</dbReference>
<name>A0ABR4CZT3_9HELO</name>
<gene>
    <name evidence="2" type="ORF">VTL71DRAFT_316</name>
</gene>
<dbReference type="EMBL" id="JAZHXI010000001">
    <property type="protein sequence ID" value="KAL2075373.1"/>
    <property type="molecule type" value="Genomic_DNA"/>
</dbReference>
<evidence type="ECO:0000259" key="1">
    <source>
        <dbReference type="SMART" id="SM00382"/>
    </source>
</evidence>
<dbReference type="InterPro" id="IPR010730">
    <property type="entry name" value="HET"/>
</dbReference>
<dbReference type="Pfam" id="PF23232">
    <property type="entry name" value="AAA_lid_13"/>
    <property type="match status" value="1"/>
</dbReference>
<dbReference type="InterPro" id="IPR056599">
    <property type="entry name" value="AAA_lid_fung"/>
</dbReference>
<comment type="caution">
    <text evidence="2">The sequence shown here is derived from an EMBL/GenBank/DDBJ whole genome shotgun (WGS) entry which is preliminary data.</text>
</comment>
<evidence type="ECO:0000313" key="2">
    <source>
        <dbReference type="EMBL" id="KAL2075373.1"/>
    </source>
</evidence>
<reference evidence="2 3" key="1">
    <citation type="journal article" date="2024" name="Commun. Biol.">
        <title>Comparative genomic analysis of thermophilic fungi reveals convergent evolutionary adaptations and gene losses.</title>
        <authorList>
            <person name="Steindorff A.S."/>
            <person name="Aguilar-Pontes M.V."/>
            <person name="Robinson A.J."/>
            <person name="Andreopoulos B."/>
            <person name="LaButti K."/>
            <person name="Kuo A."/>
            <person name="Mondo S."/>
            <person name="Riley R."/>
            <person name="Otillar R."/>
            <person name="Haridas S."/>
            <person name="Lipzen A."/>
            <person name="Grimwood J."/>
            <person name="Schmutz J."/>
            <person name="Clum A."/>
            <person name="Reid I.D."/>
            <person name="Moisan M.C."/>
            <person name="Butler G."/>
            <person name="Nguyen T.T.M."/>
            <person name="Dewar K."/>
            <person name="Conant G."/>
            <person name="Drula E."/>
            <person name="Henrissat B."/>
            <person name="Hansel C."/>
            <person name="Singer S."/>
            <person name="Hutchinson M.I."/>
            <person name="de Vries R.P."/>
            <person name="Natvig D.O."/>
            <person name="Powell A.J."/>
            <person name="Tsang A."/>
            <person name="Grigoriev I.V."/>
        </authorList>
    </citation>
    <scope>NUCLEOTIDE SEQUENCE [LARGE SCALE GENOMIC DNA]</scope>
    <source>
        <strain evidence="2 3">CBS 494.80</strain>
    </source>
</reference>
<feature type="domain" description="AAA+ ATPase" evidence="1">
    <location>
        <begin position="899"/>
        <end position="1024"/>
    </location>
</feature>
<proteinExistence type="predicted"/>
<dbReference type="InterPro" id="IPR003959">
    <property type="entry name" value="ATPase_AAA_core"/>
</dbReference>
<dbReference type="PANTHER" id="PTHR46411">
    <property type="entry name" value="FAMILY ATPASE, PUTATIVE-RELATED"/>
    <property type="match status" value="1"/>
</dbReference>
<dbReference type="SUPFAM" id="SSF52540">
    <property type="entry name" value="P-loop containing nucleoside triphosphate hydrolases"/>
    <property type="match status" value="1"/>
</dbReference>
<protein>
    <recommendedName>
        <fullName evidence="1">AAA+ ATPase domain-containing protein</fullName>
    </recommendedName>
</protein>
<accession>A0ABR4CZT3</accession>
<dbReference type="Proteomes" id="UP001595075">
    <property type="component" value="Unassembled WGS sequence"/>
</dbReference>
<dbReference type="InterPro" id="IPR027417">
    <property type="entry name" value="P-loop_NTPase"/>
</dbReference>
<dbReference type="PANTHER" id="PTHR46411:SF2">
    <property type="entry name" value="AAA+ ATPASE DOMAIN-CONTAINING PROTEIN"/>
    <property type="match status" value="1"/>
</dbReference>
<keyword evidence="3" id="KW-1185">Reference proteome</keyword>
<organism evidence="2 3">
    <name type="scientific">Oculimacula yallundae</name>
    <dbReference type="NCBI Taxonomy" id="86028"/>
    <lineage>
        <taxon>Eukaryota</taxon>
        <taxon>Fungi</taxon>
        <taxon>Dikarya</taxon>
        <taxon>Ascomycota</taxon>
        <taxon>Pezizomycotina</taxon>
        <taxon>Leotiomycetes</taxon>
        <taxon>Helotiales</taxon>
        <taxon>Ploettnerulaceae</taxon>
        <taxon>Oculimacula</taxon>
    </lineage>
</organism>
<dbReference type="SMART" id="SM00382">
    <property type="entry name" value="AAA"/>
    <property type="match status" value="1"/>
</dbReference>
<dbReference type="Pfam" id="PF06985">
    <property type="entry name" value="HET"/>
    <property type="match status" value="1"/>
</dbReference>
<dbReference type="CDD" id="cd19481">
    <property type="entry name" value="RecA-like_protease"/>
    <property type="match status" value="1"/>
</dbReference>
<evidence type="ECO:0000313" key="3">
    <source>
        <dbReference type="Proteomes" id="UP001595075"/>
    </source>
</evidence>
<sequence length="1142" mass="129918">MRLINTSTLALQEFFGENIPHYAILSHRWERDEVTFQDFQEGKGPHMVGWAKVSGCRARAALDGWKYVWIDSCCIDKSSSAELAEAINSMFEWYRKAQVCYAYLSDVPTAEENPYDDLSSFRKSKWFSRGWTLQELLAPDRLEFFDRDWKQIGTKLSFADLIQSITGIAHLVDYQKASVAQRLSWASQRETTRLEDQAYCLLGLFNVYMPLLYGEGPKAFLRLQQEIISKTEDDTIFAWEGHGTGGLLASSPSLYQGAGDVVLDKGDSDRPPHSMTSKGVRLELTLLSPDDYECIHGKDVRTRVLAPINCKRISPLAAGQETDLSVALVLYRQTGSNIWRRERRLVPIPVRETAAKDPKRTLVYVPQPTLSDENNVAKNIDEITREIIADSSPTSQFRFPVIRTIDWRGQLCQFLDIPLESPDDTLLGALEVASEKLKEATQLSDLESKSEDISPRYQVIHKVLCGVDQQVRLFVNEPSAVSTFRQRSHLRSDEPIYNLDHYLERNKNISFIVYKEYRCCDLKLQQRFADKIGIPNSSALLISEGVSIISPDLGTALTLLAEYALVDIPHPDFLDVKEVFNSPYIWWFCRRKDIARVKESLNKTHRDHVSIFERYLEVRFEVIWAEVDALLSKGKISGQYIDYLYSPNMILVAKSDKTTAGQQQAYLSTTWLYTNSGGVRAAFTSDLSHSTDLGGLIEGASWTFDGVFRRKVEELNVGYLPSSSVTEAFDITDLNFYPIEYARPSLENELRKRGKMFWACRSRKCVSYCDEATEHRQDNLQSTSSRFMIDTATYNQMHSTKLYNPADDQGEIGPERMSSDLAPEEDEILLCLPNTIPGFNLITKSWTSLDVSRITPVKWKSRAFKSLILRRSDKELILALVTNKFLAKKSPDETAAKGSGLMILLHGPPGVGKTMTAECVSEVTKRPLYRVTCGDIGTSPEHVEQYLMTVFQLGKLWGCVVLLDEADTFLEQRDKSDPQRNALVSVFLRVLEDYDGILILTSNRIQAFHEGFRSRIQLALRYFPLQEGQRLRIWESSIHRLKPTKRRSTFESISEPDTTDLGVGIDRIRAKLPELAKTQMNGREIRNAISSAKQLAAFRKEEMTYEHLKSVIEVATRFDEHFRPSNVKLGFSEDETSSDESD</sequence>
<dbReference type="Pfam" id="PF00004">
    <property type="entry name" value="AAA"/>
    <property type="match status" value="1"/>
</dbReference>
<dbReference type="Gene3D" id="3.40.50.300">
    <property type="entry name" value="P-loop containing nucleotide triphosphate hydrolases"/>
    <property type="match status" value="1"/>
</dbReference>